<feature type="region of interest" description="Disordered" evidence="2">
    <location>
        <begin position="230"/>
        <end position="273"/>
    </location>
</feature>
<proteinExistence type="predicted"/>
<feature type="region of interest" description="Disordered" evidence="2">
    <location>
        <begin position="307"/>
        <end position="398"/>
    </location>
</feature>
<dbReference type="AlphaFoldDB" id="A0A9D3LYT5"/>
<dbReference type="Proteomes" id="UP001044222">
    <property type="component" value="Chromosome 11"/>
</dbReference>
<feature type="compositionally biased region" description="Polar residues" evidence="2">
    <location>
        <begin position="206"/>
        <end position="217"/>
    </location>
</feature>
<gene>
    <name evidence="3" type="ORF">ANANG_G00205740</name>
</gene>
<keyword evidence="4" id="KW-1185">Reference proteome</keyword>
<evidence type="ECO:0008006" key="5">
    <source>
        <dbReference type="Google" id="ProtNLM"/>
    </source>
</evidence>
<name>A0A9D3LYT5_ANGAN</name>
<dbReference type="PANTHER" id="PTHR14388">
    <property type="entry name" value="T CELL-SPECIFIC ADAPTER PROTEIN TSAD"/>
    <property type="match status" value="1"/>
</dbReference>
<dbReference type="InterPro" id="IPR036860">
    <property type="entry name" value="SH2_dom_sf"/>
</dbReference>
<dbReference type="Gene3D" id="3.30.505.10">
    <property type="entry name" value="SH2 domain"/>
    <property type="match status" value="1"/>
</dbReference>
<dbReference type="EMBL" id="JAFIRN010000011">
    <property type="protein sequence ID" value="KAG5839510.1"/>
    <property type="molecule type" value="Genomic_DNA"/>
</dbReference>
<feature type="region of interest" description="Disordered" evidence="2">
    <location>
        <begin position="160"/>
        <end position="217"/>
    </location>
</feature>
<protein>
    <recommendedName>
        <fullName evidence="5">SH2 domain-containing protein</fullName>
    </recommendedName>
</protein>
<evidence type="ECO:0000256" key="1">
    <source>
        <dbReference type="ARBA" id="ARBA00022999"/>
    </source>
</evidence>
<dbReference type="GO" id="GO:0005737">
    <property type="term" value="C:cytoplasm"/>
    <property type="evidence" value="ECO:0007669"/>
    <property type="project" value="TreeGrafter"/>
</dbReference>
<evidence type="ECO:0000313" key="4">
    <source>
        <dbReference type="Proteomes" id="UP001044222"/>
    </source>
</evidence>
<sequence>MAIGIVSDLSGTRLKPMPSSQDRARMEQKRSDGARVENTGGRLEELALRWFTETQAPLILHEGNFPAWFQGFITRKGRDRCRHFVINQNKAGQFIVSGDIETHKNLTDLIQHYRASPIEPFGEFLTSSYSESSSSEIYDVIQGKLRERLVSVEAVRSLWQQRTDHSQGHPPTLPPKNYNRRPNSPVSLDMDDPPQAAPPLPRRAPFQSNYLGGSLDETSTWRSPVLYAQLQKQRANQREQPPPTTENAGLDGPRSLPVAGPIAQTHRPRDGASLAPDIVYSELSLGNCRSRSLPLLDSDSGEVHSFRLSAPSFTPPQVSPNTSKKGGVQACSPSDQRLLFRPSAGSSDSLDDPCDNPLYQLAGMPRDARAGQRKPQGRAQSRPPISTPPQDEGTYAEVPCEPLPCPLLSDNAYEFIPDKDFNSSPFHDNTYELIPEQGIKKDARPVSADHSRLYESIKDQQPKHADAYWSSKNDKRRRFFPEHKKK</sequence>
<keyword evidence="1" id="KW-0727">SH2 domain</keyword>
<evidence type="ECO:0000313" key="3">
    <source>
        <dbReference type="EMBL" id="KAG5839510.1"/>
    </source>
</evidence>
<dbReference type="PANTHER" id="PTHR14388:SF6">
    <property type="entry name" value="SH2 DOMAIN-CONTAINING PROTEIN 7"/>
    <property type="match status" value="1"/>
</dbReference>
<feature type="region of interest" description="Disordered" evidence="2">
    <location>
        <begin position="1"/>
        <end position="38"/>
    </location>
</feature>
<accession>A0A9D3LYT5</accession>
<reference evidence="3" key="1">
    <citation type="submission" date="2021-01" db="EMBL/GenBank/DDBJ databases">
        <title>A chromosome-scale assembly of European eel, Anguilla anguilla.</title>
        <authorList>
            <person name="Henkel C."/>
            <person name="Jong-Raadsen S.A."/>
            <person name="Dufour S."/>
            <person name="Weltzien F.-A."/>
            <person name="Palstra A.P."/>
            <person name="Pelster B."/>
            <person name="Spaink H.P."/>
            <person name="Van Den Thillart G.E."/>
            <person name="Jansen H."/>
            <person name="Zahm M."/>
            <person name="Klopp C."/>
            <person name="Cedric C."/>
            <person name="Louis A."/>
            <person name="Berthelot C."/>
            <person name="Parey E."/>
            <person name="Roest Crollius H."/>
            <person name="Montfort J."/>
            <person name="Robinson-Rechavi M."/>
            <person name="Bucao C."/>
            <person name="Bouchez O."/>
            <person name="Gislard M."/>
            <person name="Lluch J."/>
            <person name="Milhes M."/>
            <person name="Lampietro C."/>
            <person name="Lopez Roques C."/>
            <person name="Donnadieu C."/>
            <person name="Braasch I."/>
            <person name="Desvignes T."/>
            <person name="Postlethwait J."/>
            <person name="Bobe J."/>
            <person name="Guiguen Y."/>
            <person name="Dirks R."/>
        </authorList>
    </citation>
    <scope>NUCLEOTIDE SEQUENCE</scope>
    <source>
        <strain evidence="3">Tag_6206</strain>
        <tissue evidence="3">Liver</tissue>
    </source>
</reference>
<organism evidence="3 4">
    <name type="scientific">Anguilla anguilla</name>
    <name type="common">European freshwater eel</name>
    <name type="synonym">Muraena anguilla</name>
    <dbReference type="NCBI Taxonomy" id="7936"/>
    <lineage>
        <taxon>Eukaryota</taxon>
        <taxon>Metazoa</taxon>
        <taxon>Chordata</taxon>
        <taxon>Craniata</taxon>
        <taxon>Vertebrata</taxon>
        <taxon>Euteleostomi</taxon>
        <taxon>Actinopterygii</taxon>
        <taxon>Neopterygii</taxon>
        <taxon>Teleostei</taxon>
        <taxon>Anguilliformes</taxon>
        <taxon>Anguillidae</taxon>
        <taxon>Anguilla</taxon>
    </lineage>
</organism>
<evidence type="ECO:0000256" key="2">
    <source>
        <dbReference type="SAM" id="MobiDB-lite"/>
    </source>
</evidence>
<feature type="region of interest" description="Disordered" evidence="2">
    <location>
        <begin position="435"/>
        <end position="486"/>
    </location>
</feature>
<dbReference type="SUPFAM" id="SSF55550">
    <property type="entry name" value="SH2 domain"/>
    <property type="match status" value="1"/>
</dbReference>
<comment type="caution">
    <text evidence="3">The sequence shown here is derived from an EMBL/GenBank/DDBJ whole genome shotgun (WGS) entry which is preliminary data.</text>
</comment>
<feature type="compositionally biased region" description="Basic and acidic residues" evidence="2">
    <location>
        <begin position="22"/>
        <end position="35"/>
    </location>
</feature>
<feature type="compositionally biased region" description="Basic and acidic residues" evidence="2">
    <location>
        <begin position="438"/>
        <end position="466"/>
    </location>
</feature>